<dbReference type="Gene3D" id="3.30.200.20">
    <property type="entry name" value="Phosphorylase Kinase, domain 1"/>
    <property type="match status" value="2"/>
</dbReference>
<comment type="caution">
    <text evidence="7">The sequence shown here is derived from an EMBL/GenBank/DDBJ whole genome shotgun (WGS) entry which is preliminary data.</text>
</comment>
<dbReference type="GO" id="GO:0005524">
    <property type="term" value="F:ATP binding"/>
    <property type="evidence" value="ECO:0007669"/>
    <property type="project" value="UniProtKB-UniRule"/>
</dbReference>
<organism evidence="7 8">
    <name type="scientific">Popillia japonica</name>
    <name type="common">Japanese beetle</name>
    <dbReference type="NCBI Taxonomy" id="7064"/>
    <lineage>
        <taxon>Eukaryota</taxon>
        <taxon>Metazoa</taxon>
        <taxon>Ecdysozoa</taxon>
        <taxon>Arthropoda</taxon>
        <taxon>Hexapoda</taxon>
        <taxon>Insecta</taxon>
        <taxon>Pterygota</taxon>
        <taxon>Neoptera</taxon>
        <taxon>Endopterygota</taxon>
        <taxon>Coleoptera</taxon>
        <taxon>Polyphaga</taxon>
        <taxon>Scarabaeiformia</taxon>
        <taxon>Scarabaeidae</taxon>
        <taxon>Rutelinae</taxon>
        <taxon>Popillia</taxon>
    </lineage>
</organism>
<feature type="transmembrane region" description="Helical" evidence="4">
    <location>
        <begin position="377"/>
        <end position="398"/>
    </location>
</feature>
<keyword evidence="3" id="KW-0067">ATP-binding</keyword>
<dbReference type="PANTHER" id="PTHR24416">
    <property type="entry name" value="TYROSINE-PROTEIN KINASE RECEPTOR"/>
    <property type="match status" value="1"/>
</dbReference>
<dbReference type="EMBL" id="JASPKY010000065">
    <property type="protein sequence ID" value="KAK9743842.1"/>
    <property type="molecule type" value="Genomic_DNA"/>
</dbReference>
<gene>
    <name evidence="7" type="ORF">QE152_g8276</name>
</gene>
<dbReference type="InterPro" id="IPR017441">
    <property type="entry name" value="Protein_kinase_ATP_BS"/>
</dbReference>
<dbReference type="PANTHER" id="PTHR24416:SF620">
    <property type="entry name" value="TYROSINE-PROTEIN KINASE RECEPTOR TORSO"/>
    <property type="match status" value="1"/>
</dbReference>
<dbReference type="InterPro" id="IPR013783">
    <property type="entry name" value="Ig-like_fold"/>
</dbReference>
<evidence type="ECO:0000256" key="3">
    <source>
        <dbReference type="PROSITE-ProRule" id="PRU10141"/>
    </source>
</evidence>
<proteinExistence type="predicted"/>
<keyword evidence="4" id="KW-1133">Transmembrane helix</keyword>
<dbReference type="SUPFAM" id="SSF49265">
    <property type="entry name" value="Fibronectin type III"/>
    <property type="match status" value="1"/>
</dbReference>
<feature type="domain" description="Fibronectin type-III" evidence="6">
    <location>
        <begin position="165"/>
        <end position="262"/>
    </location>
</feature>
<dbReference type="InterPro" id="IPR050122">
    <property type="entry name" value="RTK"/>
</dbReference>
<dbReference type="CDD" id="cd00063">
    <property type="entry name" value="FN3"/>
    <property type="match status" value="1"/>
</dbReference>
<keyword evidence="4" id="KW-0472">Membrane</keyword>
<accession>A0AAW1MCY9</accession>
<evidence type="ECO:0000256" key="4">
    <source>
        <dbReference type="SAM" id="Phobius"/>
    </source>
</evidence>
<reference evidence="7 8" key="1">
    <citation type="journal article" date="2024" name="BMC Genomics">
        <title>De novo assembly and annotation of Popillia japonica's genome with initial clues to its potential as an invasive pest.</title>
        <authorList>
            <person name="Cucini C."/>
            <person name="Boschi S."/>
            <person name="Funari R."/>
            <person name="Cardaioli E."/>
            <person name="Iannotti N."/>
            <person name="Marturano G."/>
            <person name="Paoli F."/>
            <person name="Bruttini M."/>
            <person name="Carapelli A."/>
            <person name="Frati F."/>
            <person name="Nardi F."/>
        </authorList>
    </citation>
    <scope>NUCLEOTIDE SEQUENCE [LARGE SCALE GENOMIC DNA]</scope>
    <source>
        <strain evidence="7">DMR45628</strain>
    </source>
</reference>
<evidence type="ECO:0000259" key="5">
    <source>
        <dbReference type="PROSITE" id="PS50011"/>
    </source>
</evidence>
<comment type="subcellular location">
    <subcellularLocation>
        <location evidence="1">Membrane</location>
        <topology evidence="1">Single-pass membrane protein</topology>
    </subcellularLocation>
</comment>
<dbReference type="Gene3D" id="2.60.40.10">
    <property type="entry name" value="Immunoglobulins"/>
    <property type="match status" value="2"/>
</dbReference>
<feature type="domain" description="Protein kinase" evidence="5">
    <location>
        <begin position="450"/>
        <end position="547"/>
    </location>
</feature>
<dbReference type="SMART" id="SM00060">
    <property type="entry name" value="FN3"/>
    <property type="match status" value="2"/>
</dbReference>
<protein>
    <submittedName>
        <fullName evidence="7">Fibronectin type III domain</fullName>
    </submittedName>
</protein>
<keyword evidence="3" id="KW-0547">Nucleotide-binding</keyword>
<dbReference type="InterPro" id="IPR011009">
    <property type="entry name" value="Kinase-like_dom_sf"/>
</dbReference>
<keyword evidence="4" id="KW-0812">Transmembrane</keyword>
<keyword evidence="8" id="KW-1185">Reference proteome</keyword>
<name>A0AAW1MCY9_POPJA</name>
<dbReference type="InterPro" id="IPR036116">
    <property type="entry name" value="FN3_sf"/>
</dbReference>
<dbReference type="Proteomes" id="UP001458880">
    <property type="component" value="Unassembled WGS sequence"/>
</dbReference>
<dbReference type="GO" id="GO:0004714">
    <property type="term" value="F:transmembrane receptor protein tyrosine kinase activity"/>
    <property type="evidence" value="ECO:0007669"/>
    <property type="project" value="UniProtKB-ARBA"/>
</dbReference>
<dbReference type="AlphaFoldDB" id="A0AAW1MCY9"/>
<dbReference type="InterPro" id="IPR000719">
    <property type="entry name" value="Prot_kinase_dom"/>
</dbReference>
<evidence type="ECO:0000313" key="8">
    <source>
        <dbReference type="Proteomes" id="UP001458880"/>
    </source>
</evidence>
<evidence type="ECO:0000313" key="7">
    <source>
        <dbReference type="EMBL" id="KAK9743842.1"/>
    </source>
</evidence>
<evidence type="ECO:0000256" key="2">
    <source>
        <dbReference type="ARBA" id="ARBA00023180"/>
    </source>
</evidence>
<dbReference type="GO" id="GO:0043235">
    <property type="term" value="C:receptor complex"/>
    <property type="evidence" value="ECO:0007669"/>
    <property type="project" value="TreeGrafter"/>
</dbReference>
<dbReference type="PROSITE" id="PS50853">
    <property type="entry name" value="FN3"/>
    <property type="match status" value="1"/>
</dbReference>
<dbReference type="GO" id="GO:0005886">
    <property type="term" value="C:plasma membrane"/>
    <property type="evidence" value="ECO:0007669"/>
    <property type="project" value="TreeGrafter"/>
</dbReference>
<dbReference type="PROSITE" id="PS00107">
    <property type="entry name" value="PROTEIN_KINASE_ATP"/>
    <property type="match status" value="1"/>
</dbReference>
<evidence type="ECO:0000256" key="1">
    <source>
        <dbReference type="ARBA" id="ARBA00004167"/>
    </source>
</evidence>
<dbReference type="Pfam" id="PF00041">
    <property type="entry name" value="fn3"/>
    <property type="match status" value="1"/>
</dbReference>
<keyword evidence="2" id="KW-0325">Glycoprotein</keyword>
<dbReference type="PROSITE" id="PS50011">
    <property type="entry name" value="PROTEIN_KINASE_DOM"/>
    <property type="match status" value="1"/>
</dbReference>
<dbReference type="SUPFAM" id="SSF56112">
    <property type="entry name" value="Protein kinase-like (PK-like)"/>
    <property type="match status" value="1"/>
</dbReference>
<dbReference type="InterPro" id="IPR003961">
    <property type="entry name" value="FN3_dom"/>
</dbReference>
<sequence>MSTKLIECKVLVNLLAVSWIIVPLHALILTKESQNSICEIISRSELPGPQNYSCSTLLDDRLSNNSQNFRLSLFCKSDDIFGLRLHGTLKNLSYYIIEKKEYGMEWEFVKHGKIPEHSIYNVKNLKNNTRYDVRIIIIQIAKLSTYQSVATGWLKTAPADKTPLPVQNVNSLYISNGNSSSIIVEWSPAEDLSCYYFVKYQTTTREHNDYYYIEEPHNLFKTIIENIAYNQTYHISIKATNAEGNLESIPKEVSVVTPACLNVHHTLALCAPDMPEDLKVEEIPNSSSLSNYDLKMSWSLPKYIPDYYQVRFASLAENSTLDFNISGVQTVALIKKVKIFSYYHVILTAWSAGGKSKDVVYLGHVTVDSNTTSAVPVVWISIGSLLVIGLCVIVAIVINRKVESKRKTDKRNIYLKELEHKCITTETPKGCQYEMRNQFVDEWVIDSRGITLHNILGEGAFGVVRYGKFTREKAETEVAVKTLRSISAHGKFTREKAETEVAVKTLRSSPSREELGHFQHELETLKAVGRHPHLERNWGIFNTSWKH</sequence>
<feature type="binding site" evidence="3">
    <location>
        <position position="481"/>
    </location>
    <ligand>
        <name>ATP</name>
        <dbReference type="ChEBI" id="CHEBI:30616"/>
    </ligand>
</feature>
<dbReference type="GO" id="GO:0007169">
    <property type="term" value="P:cell surface receptor protein tyrosine kinase signaling pathway"/>
    <property type="evidence" value="ECO:0007669"/>
    <property type="project" value="TreeGrafter"/>
</dbReference>
<evidence type="ECO:0000259" key="6">
    <source>
        <dbReference type="PROSITE" id="PS50853"/>
    </source>
</evidence>